<evidence type="ECO:0000313" key="3">
    <source>
        <dbReference type="Proteomes" id="UP000249218"/>
    </source>
</evidence>
<dbReference type="Proteomes" id="UP000249218">
    <property type="component" value="Unassembled WGS sequence"/>
</dbReference>
<evidence type="ECO:0000313" key="2">
    <source>
        <dbReference type="EMBL" id="PZC77093.1"/>
    </source>
</evidence>
<keyword evidence="3" id="KW-1185">Reference proteome</keyword>
<name>A0A2W1BZ75_HELAM</name>
<feature type="transmembrane region" description="Helical" evidence="1">
    <location>
        <begin position="108"/>
        <end position="136"/>
    </location>
</feature>
<keyword evidence="1" id="KW-0472">Membrane</keyword>
<feature type="transmembrane region" description="Helical" evidence="1">
    <location>
        <begin position="194"/>
        <end position="218"/>
    </location>
</feature>
<sequence length="270" mass="32102">MCSYFKEYFESCQELIIIKDISPEADFGNNIVDEDLQSILRPLNLMQSLFLSAKYCIRDKNITSTTRFYTFLRIIFVLVHRCFQAYQIIVWNTNMFNENSTSPNYYSMLYLCIASTVGFFIYFIGDVISIISNIVFRRSNILLVLKIQHVFSFLRLNRNEIRGFIVSSWVLVIVSNVMSLSFVVYYVFTFAEVHFITMFTAYASISFEINVLYAFILLKLTENMLREWIKKFEATRNIDDSEKLFQVFGIYWDTLEIYMIIEKTFQHMVW</sequence>
<dbReference type="AlphaFoldDB" id="A0A2W1BZ75"/>
<evidence type="ECO:0000256" key="1">
    <source>
        <dbReference type="SAM" id="Phobius"/>
    </source>
</evidence>
<proteinExistence type="predicted"/>
<evidence type="ECO:0008006" key="4">
    <source>
        <dbReference type="Google" id="ProtNLM"/>
    </source>
</evidence>
<organism evidence="2 3">
    <name type="scientific">Helicoverpa armigera</name>
    <name type="common">Cotton bollworm</name>
    <name type="synonym">Heliothis armigera</name>
    <dbReference type="NCBI Taxonomy" id="29058"/>
    <lineage>
        <taxon>Eukaryota</taxon>
        <taxon>Metazoa</taxon>
        <taxon>Ecdysozoa</taxon>
        <taxon>Arthropoda</taxon>
        <taxon>Hexapoda</taxon>
        <taxon>Insecta</taxon>
        <taxon>Pterygota</taxon>
        <taxon>Neoptera</taxon>
        <taxon>Endopterygota</taxon>
        <taxon>Lepidoptera</taxon>
        <taxon>Glossata</taxon>
        <taxon>Ditrysia</taxon>
        <taxon>Noctuoidea</taxon>
        <taxon>Noctuidae</taxon>
        <taxon>Heliothinae</taxon>
        <taxon>Helicoverpa</taxon>
    </lineage>
</organism>
<feature type="transmembrane region" description="Helical" evidence="1">
    <location>
        <begin position="164"/>
        <end position="188"/>
    </location>
</feature>
<dbReference type="OrthoDB" id="7490805at2759"/>
<protein>
    <recommendedName>
        <fullName evidence="4">Gustatory receptor</fullName>
    </recommendedName>
</protein>
<accession>A0A2W1BZ75</accession>
<feature type="transmembrane region" description="Helical" evidence="1">
    <location>
        <begin position="68"/>
        <end position="88"/>
    </location>
</feature>
<feature type="non-terminal residue" evidence="2">
    <location>
        <position position="270"/>
    </location>
</feature>
<keyword evidence="1" id="KW-1133">Transmembrane helix</keyword>
<gene>
    <name evidence="2" type="primary">HaOG200743</name>
    <name evidence="2" type="ORF">B5X24_HaOG200743</name>
</gene>
<reference evidence="2 3" key="1">
    <citation type="journal article" date="2017" name="BMC Biol.">
        <title>Genomic innovations, transcriptional plasticity and gene loss underlying the evolution and divergence of two highly polyphagous and invasive Helicoverpa pest species.</title>
        <authorList>
            <person name="Pearce S.L."/>
            <person name="Clarke D.F."/>
            <person name="East P.D."/>
            <person name="Elfekih S."/>
            <person name="Gordon K.H."/>
            <person name="Jermiin L.S."/>
            <person name="McGaughran A."/>
            <person name="Oakeshott J.G."/>
            <person name="Papanikolaou A."/>
            <person name="Perera O.P."/>
            <person name="Rane R.V."/>
            <person name="Richards S."/>
            <person name="Tay W.T."/>
            <person name="Walsh T.K."/>
            <person name="Anderson A."/>
            <person name="Anderson C.J."/>
            <person name="Asgari S."/>
            <person name="Board P.G."/>
            <person name="Bretschneider A."/>
            <person name="Campbell P.M."/>
            <person name="Chertemps T."/>
            <person name="Christeller J.T."/>
            <person name="Coppin C.W."/>
            <person name="Downes S.J."/>
            <person name="Duan G."/>
            <person name="Farnsworth C.A."/>
            <person name="Good R.T."/>
            <person name="Han L.B."/>
            <person name="Han Y.C."/>
            <person name="Hatje K."/>
            <person name="Horne I."/>
            <person name="Huang Y.P."/>
            <person name="Hughes D.S."/>
            <person name="Jacquin-Joly E."/>
            <person name="James W."/>
            <person name="Jhangiani S."/>
            <person name="Kollmar M."/>
            <person name="Kuwar S.S."/>
            <person name="Li S."/>
            <person name="Liu N.Y."/>
            <person name="Maibeche M.T."/>
            <person name="Miller J.R."/>
            <person name="Montagne N."/>
            <person name="Perry T."/>
            <person name="Qu J."/>
            <person name="Song S.V."/>
            <person name="Sutton G.G."/>
            <person name="Vogel H."/>
            <person name="Walenz B.P."/>
            <person name="Xu W."/>
            <person name="Zhang H.J."/>
            <person name="Zou Z."/>
            <person name="Batterham P."/>
            <person name="Edwards O.R."/>
            <person name="Feyereisen R."/>
            <person name="Gibbs R.A."/>
            <person name="Heckel D.G."/>
            <person name="McGrath A."/>
            <person name="Robin C."/>
            <person name="Scherer S.E."/>
            <person name="Worley K.C."/>
            <person name="Wu Y.D."/>
        </authorList>
    </citation>
    <scope>NUCLEOTIDE SEQUENCE [LARGE SCALE GENOMIC DNA]</scope>
    <source>
        <strain evidence="2">Harm_GR_Male_#8</strain>
        <tissue evidence="2">Whole organism</tissue>
    </source>
</reference>
<dbReference type="EMBL" id="KZ149937">
    <property type="protein sequence ID" value="PZC77093.1"/>
    <property type="molecule type" value="Genomic_DNA"/>
</dbReference>
<keyword evidence="1" id="KW-0812">Transmembrane</keyword>